<dbReference type="EMBL" id="KV918803">
    <property type="protein sequence ID" value="OSX78856.1"/>
    <property type="molecule type" value="Genomic_DNA"/>
</dbReference>
<evidence type="ECO:0000313" key="2">
    <source>
        <dbReference type="EMBL" id="OSX78856.1"/>
    </source>
</evidence>
<gene>
    <name evidence="2" type="ORF">BU14_0096s0009</name>
</gene>
<dbReference type="AlphaFoldDB" id="A0A1X6PDN3"/>
<proteinExistence type="predicted"/>
<name>A0A1X6PDN3_PORUM</name>
<feature type="compositionally biased region" description="Low complexity" evidence="1">
    <location>
        <begin position="33"/>
        <end position="46"/>
    </location>
</feature>
<feature type="compositionally biased region" description="Basic residues" evidence="1">
    <location>
        <begin position="73"/>
        <end position="82"/>
    </location>
</feature>
<keyword evidence="3" id="KW-1185">Reference proteome</keyword>
<sequence length="146" mass="16312">MELPSPRERTAASPASNGTPQRPRSGKGPWHSGRAAAGHHGAALARCIHGPRPGKPCERPRLPQSYHQYPRGQTHRPQRGRRAVPLSPSACRRDVAPSWAKQLPPGRRWPQGSPRGRRRAPRRRSERRRGSSRWASALRPWPCSST</sequence>
<organism evidence="2 3">
    <name type="scientific">Porphyra umbilicalis</name>
    <name type="common">Purple laver</name>
    <name type="synonym">Red alga</name>
    <dbReference type="NCBI Taxonomy" id="2786"/>
    <lineage>
        <taxon>Eukaryota</taxon>
        <taxon>Rhodophyta</taxon>
        <taxon>Bangiophyceae</taxon>
        <taxon>Bangiales</taxon>
        <taxon>Bangiaceae</taxon>
        <taxon>Porphyra</taxon>
    </lineage>
</organism>
<evidence type="ECO:0000256" key="1">
    <source>
        <dbReference type="SAM" id="MobiDB-lite"/>
    </source>
</evidence>
<feature type="compositionally biased region" description="Polar residues" evidence="1">
    <location>
        <begin position="13"/>
        <end position="22"/>
    </location>
</feature>
<feature type="compositionally biased region" description="Basic residues" evidence="1">
    <location>
        <begin position="115"/>
        <end position="131"/>
    </location>
</feature>
<evidence type="ECO:0000313" key="3">
    <source>
        <dbReference type="Proteomes" id="UP000218209"/>
    </source>
</evidence>
<accession>A0A1X6PDN3</accession>
<protein>
    <submittedName>
        <fullName evidence="2">Uncharacterized protein</fullName>
    </submittedName>
</protein>
<reference evidence="2 3" key="1">
    <citation type="submission" date="2017-03" db="EMBL/GenBank/DDBJ databases">
        <title>WGS assembly of Porphyra umbilicalis.</title>
        <authorList>
            <person name="Brawley S.H."/>
            <person name="Blouin N.A."/>
            <person name="Ficko-Blean E."/>
            <person name="Wheeler G.L."/>
            <person name="Lohr M."/>
            <person name="Goodson H.V."/>
            <person name="Jenkins J.W."/>
            <person name="Blaby-Haas C.E."/>
            <person name="Helliwell K.E."/>
            <person name="Chan C."/>
            <person name="Marriage T."/>
            <person name="Bhattacharya D."/>
            <person name="Klein A.S."/>
            <person name="Badis Y."/>
            <person name="Brodie J."/>
            <person name="Cao Y."/>
            <person name="Collen J."/>
            <person name="Dittami S.M."/>
            <person name="Gachon C.M."/>
            <person name="Green B.R."/>
            <person name="Karpowicz S."/>
            <person name="Kim J.W."/>
            <person name="Kudahl U."/>
            <person name="Lin S."/>
            <person name="Michel G."/>
            <person name="Mittag M."/>
            <person name="Olson B.J."/>
            <person name="Pangilinan J."/>
            <person name="Peng Y."/>
            <person name="Qiu H."/>
            <person name="Shu S."/>
            <person name="Singer J.T."/>
            <person name="Smith A.G."/>
            <person name="Sprecher B.N."/>
            <person name="Wagner V."/>
            <person name="Wang W."/>
            <person name="Wang Z.-Y."/>
            <person name="Yan J."/>
            <person name="Yarish C."/>
            <person name="Zoeuner-Riek S."/>
            <person name="Zhuang Y."/>
            <person name="Zou Y."/>
            <person name="Lindquist E.A."/>
            <person name="Grimwood J."/>
            <person name="Barry K."/>
            <person name="Rokhsar D.S."/>
            <person name="Schmutz J."/>
            <person name="Stiller J.W."/>
            <person name="Grossman A.R."/>
            <person name="Prochnik S.E."/>
        </authorList>
    </citation>
    <scope>NUCLEOTIDE SEQUENCE [LARGE SCALE GENOMIC DNA]</scope>
    <source>
        <strain evidence="2">4086291</strain>
    </source>
</reference>
<dbReference type="Proteomes" id="UP000218209">
    <property type="component" value="Unassembled WGS sequence"/>
</dbReference>
<feature type="compositionally biased region" description="Basic and acidic residues" evidence="1">
    <location>
        <begin position="1"/>
        <end position="10"/>
    </location>
</feature>
<feature type="region of interest" description="Disordered" evidence="1">
    <location>
        <begin position="1"/>
        <end position="146"/>
    </location>
</feature>